<organism evidence="4 5">
    <name type="scientific">Hyphococcus aureus</name>
    <dbReference type="NCBI Taxonomy" id="2666033"/>
    <lineage>
        <taxon>Bacteria</taxon>
        <taxon>Pseudomonadati</taxon>
        <taxon>Pseudomonadota</taxon>
        <taxon>Alphaproteobacteria</taxon>
        <taxon>Parvularculales</taxon>
        <taxon>Parvularculaceae</taxon>
        <taxon>Hyphococcus</taxon>
    </lineage>
</organism>
<dbReference type="PANTHER" id="PTHR45632:SF3">
    <property type="entry name" value="KELCH-LIKE PROTEIN 32"/>
    <property type="match status" value="1"/>
</dbReference>
<dbReference type="EMBL" id="JBHPON010000002">
    <property type="protein sequence ID" value="MFC6036728.1"/>
    <property type="molecule type" value="Genomic_DNA"/>
</dbReference>
<feature type="signal peptide" evidence="3">
    <location>
        <begin position="1"/>
        <end position="31"/>
    </location>
</feature>
<reference evidence="4 5" key="1">
    <citation type="submission" date="2024-09" db="EMBL/GenBank/DDBJ databases">
        <authorList>
            <person name="Zhang Z.-H."/>
        </authorList>
    </citation>
    <scope>NUCLEOTIDE SEQUENCE [LARGE SCALE GENOMIC DNA]</scope>
    <source>
        <strain evidence="4 5">HHTR114</strain>
    </source>
</reference>
<dbReference type="SUPFAM" id="SSF50965">
    <property type="entry name" value="Galactose oxidase, central domain"/>
    <property type="match status" value="1"/>
</dbReference>
<feature type="chain" id="PRO_5046242742" evidence="3">
    <location>
        <begin position="32"/>
        <end position="357"/>
    </location>
</feature>
<evidence type="ECO:0000256" key="3">
    <source>
        <dbReference type="SAM" id="SignalP"/>
    </source>
</evidence>
<evidence type="ECO:0000256" key="1">
    <source>
        <dbReference type="ARBA" id="ARBA00022441"/>
    </source>
</evidence>
<accession>A0ABW1L142</accession>
<keyword evidence="2" id="KW-0677">Repeat</keyword>
<keyword evidence="3" id="KW-0732">Signal</keyword>
<keyword evidence="5" id="KW-1185">Reference proteome</keyword>
<sequence>MTETDSFKLNRRKLLASAAGIGVSASLPAHALNPILPMGAWTPLASMPFPVQEIYPAPFRKSSDPGPSLKPKPLDLLVNAGGLTPDMPYRVTDQVTFYDPAYDAWGFATPLPEPRHHIALVNNNGFLYGVGGFARNAAGGWQMRSQCWRLTDLKGRWEAMTPMPGPQAESATVSFNGFIHVAGGRSPIGSANLEWRDHIDTDQHWYFDAGDNRWRALAPMPTARNSTAGVVANGVFYVIGGRTVNGGNTNVVEVYDPLSDRWEAARPMPKAQGGLAAAVLNGKIYAFGGEYSQPEPGVFPEVWEYDPDTDHWRGVSAMTHPRHGHGAVALGEAIYVLGGGEQYSGRQTSAVLDKFEI</sequence>
<evidence type="ECO:0000256" key="2">
    <source>
        <dbReference type="ARBA" id="ARBA00022737"/>
    </source>
</evidence>
<dbReference type="Pfam" id="PF24681">
    <property type="entry name" value="Kelch_KLHDC2_KLHL20_DRC7"/>
    <property type="match status" value="1"/>
</dbReference>
<dbReference type="InterPro" id="IPR015915">
    <property type="entry name" value="Kelch-typ_b-propeller"/>
</dbReference>
<evidence type="ECO:0000313" key="4">
    <source>
        <dbReference type="EMBL" id="MFC6036728.1"/>
    </source>
</evidence>
<dbReference type="PROSITE" id="PS51318">
    <property type="entry name" value="TAT"/>
    <property type="match status" value="1"/>
</dbReference>
<dbReference type="Gene3D" id="2.120.10.80">
    <property type="entry name" value="Kelch-type beta propeller"/>
    <property type="match status" value="2"/>
</dbReference>
<gene>
    <name evidence="4" type="ORF">ACFMB1_14310</name>
</gene>
<dbReference type="Proteomes" id="UP001596116">
    <property type="component" value="Unassembled WGS sequence"/>
</dbReference>
<keyword evidence="1" id="KW-0880">Kelch repeat</keyword>
<comment type="caution">
    <text evidence="4">The sequence shown here is derived from an EMBL/GenBank/DDBJ whole genome shotgun (WGS) entry which is preliminary data.</text>
</comment>
<name>A0ABW1L142_9PROT</name>
<evidence type="ECO:0000313" key="5">
    <source>
        <dbReference type="Proteomes" id="UP001596116"/>
    </source>
</evidence>
<proteinExistence type="predicted"/>
<dbReference type="RefSeq" id="WP_379882032.1">
    <property type="nucleotide sequence ID" value="NZ_JBHPON010000002.1"/>
</dbReference>
<dbReference type="InterPro" id="IPR006652">
    <property type="entry name" value="Kelch_1"/>
</dbReference>
<dbReference type="SMART" id="SM00612">
    <property type="entry name" value="Kelch"/>
    <property type="match status" value="5"/>
</dbReference>
<dbReference type="InterPro" id="IPR011043">
    <property type="entry name" value="Gal_Oxase/kelch_b-propeller"/>
</dbReference>
<dbReference type="PANTHER" id="PTHR45632">
    <property type="entry name" value="LD33804P"/>
    <property type="match status" value="1"/>
</dbReference>
<protein>
    <submittedName>
        <fullName evidence="4">Kelch repeat-containing protein</fullName>
    </submittedName>
</protein>
<dbReference type="InterPro" id="IPR006311">
    <property type="entry name" value="TAT_signal"/>
</dbReference>